<evidence type="ECO:0000256" key="5">
    <source>
        <dbReference type="ARBA" id="ARBA00022692"/>
    </source>
</evidence>
<dbReference type="SUPFAM" id="SSF56935">
    <property type="entry name" value="Porins"/>
    <property type="match status" value="1"/>
</dbReference>
<keyword evidence="10 11" id="KW-0998">Cell outer membrane</keyword>
<comment type="similarity">
    <text evidence="11 12">Belongs to the TonB-dependent receptor family.</text>
</comment>
<comment type="caution">
    <text evidence="14">The sequence shown here is derived from an EMBL/GenBank/DDBJ whole genome shotgun (WGS) entry which is preliminary data.</text>
</comment>
<keyword evidence="3 11" id="KW-1134">Transmembrane beta strand</keyword>
<accession>A0A7K1KMA0</accession>
<protein>
    <submittedName>
        <fullName evidence="14">TonB-dependent receptor</fullName>
    </submittedName>
</protein>
<dbReference type="GO" id="GO:0006826">
    <property type="term" value="P:iron ion transport"/>
    <property type="evidence" value="ECO:0007669"/>
    <property type="project" value="UniProtKB-KW"/>
</dbReference>
<keyword evidence="6" id="KW-0408">Iron</keyword>
<dbReference type="Pfam" id="PF07660">
    <property type="entry name" value="STN"/>
    <property type="match status" value="1"/>
</dbReference>
<dbReference type="Pfam" id="PF07715">
    <property type="entry name" value="Plug"/>
    <property type="match status" value="1"/>
</dbReference>
<dbReference type="InterPro" id="IPR011662">
    <property type="entry name" value="Secretin/TonB_short_N"/>
</dbReference>
<dbReference type="AlphaFoldDB" id="A0A7K1KMA0"/>
<evidence type="ECO:0000256" key="2">
    <source>
        <dbReference type="ARBA" id="ARBA00022448"/>
    </source>
</evidence>
<dbReference type="InterPro" id="IPR039426">
    <property type="entry name" value="TonB-dep_rcpt-like"/>
</dbReference>
<keyword evidence="5 11" id="KW-0812">Transmembrane</keyword>
<dbReference type="Proteomes" id="UP000461162">
    <property type="component" value="Unassembled WGS sequence"/>
</dbReference>
<evidence type="ECO:0000256" key="8">
    <source>
        <dbReference type="ARBA" id="ARBA00023077"/>
    </source>
</evidence>
<evidence type="ECO:0000256" key="9">
    <source>
        <dbReference type="ARBA" id="ARBA00023136"/>
    </source>
</evidence>
<dbReference type="SMART" id="SM00965">
    <property type="entry name" value="STN"/>
    <property type="match status" value="1"/>
</dbReference>
<dbReference type="PANTHER" id="PTHR32552:SF81">
    <property type="entry name" value="TONB-DEPENDENT OUTER MEMBRANE RECEPTOR"/>
    <property type="match status" value="1"/>
</dbReference>
<comment type="subcellular location">
    <subcellularLocation>
        <location evidence="1 11">Cell outer membrane</location>
        <topology evidence="1 11">Multi-pass membrane protein</topology>
    </subcellularLocation>
</comment>
<evidence type="ECO:0000256" key="10">
    <source>
        <dbReference type="ARBA" id="ARBA00023237"/>
    </source>
</evidence>
<keyword evidence="2 11" id="KW-0813">Transport</keyword>
<keyword evidence="9 11" id="KW-0472">Membrane</keyword>
<reference evidence="14 15" key="1">
    <citation type="submission" date="2019-11" db="EMBL/GenBank/DDBJ databases">
        <title>Pseudodesulfovibrio alkaliphilus, sp. nov., an alkaliphilic sulfate-reducing bacteria from mud volcano of Taman peninsula, Russia.</title>
        <authorList>
            <person name="Frolova A."/>
            <person name="Merkel A.Y."/>
            <person name="Slobodkin A.I."/>
        </authorList>
    </citation>
    <scope>NUCLEOTIDE SEQUENCE [LARGE SCALE GENOMIC DNA]</scope>
    <source>
        <strain evidence="14 15">F-1</strain>
    </source>
</reference>
<dbReference type="CDD" id="cd01347">
    <property type="entry name" value="ligand_gated_channel"/>
    <property type="match status" value="1"/>
</dbReference>
<organism evidence="14 15">
    <name type="scientific">Pseudodesulfovibrio alkaliphilus</name>
    <dbReference type="NCBI Taxonomy" id="2661613"/>
    <lineage>
        <taxon>Bacteria</taxon>
        <taxon>Pseudomonadati</taxon>
        <taxon>Thermodesulfobacteriota</taxon>
        <taxon>Desulfovibrionia</taxon>
        <taxon>Desulfovibrionales</taxon>
        <taxon>Desulfovibrionaceae</taxon>
    </lineage>
</organism>
<evidence type="ECO:0000256" key="7">
    <source>
        <dbReference type="ARBA" id="ARBA00023065"/>
    </source>
</evidence>
<keyword evidence="7" id="KW-0406">Ion transport</keyword>
<dbReference type="InterPro" id="IPR036942">
    <property type="entry name" value="Beta-barrel_TonB_sf"/>
</dbReference>
<evidence type="ECO:0000256" key="3">
    <source>
        <dbReference type="ARBA" id="ARBA00022452"/>
    </source>
</evidence>
<dbReference type="Pfam" id="PF00593">
    <property type="entry name" value="TonB_dep_Rec_b-barrel"/>
    <property type="match status" value="1"/>
</dbReference>
<evidence type="ECO:0000259" key="13">
    <source>
        <dbReference type="SMART" id="SM00965"/>
    </source>
</evidence>
<evidence type="ECO:0000256" key="12">
    <source>
        <dbReference type="RuleBase" id="RU003357"/>
    </source>
</evidence>
<dbReference type="EMBL" id="WODC01000003">
    <property type="protein sequence ID" value="MUM77195.1"/>
    <property type="molecule type" value="Genomic_DNA"/>
</dbReference>
<evidence type="ECO:0000256" key="6">
    <source>
        <dbReference type="ARBA" id="ARBA00023004"/>
    </source>
</evidence>
<keyword evidence="8 12" id="KW-0798">TonB box</keyword>
<dbReference type="PROSITE" id="PS52016">
    <property type="entry name" value="TONB_DEPENDENT_REC_3"/>
    <property type="match status" value="1"/>
</dbReference>
<name>A0A7K1KMA0_9BACT</name>
<evidence type="ECO:0000256" key="11">
    <source>
        <dbReference type="PROSITE-ProRule" id="PRU01360"/>
    </source>
</evidence>
<evidence type="ECO:0000313" key="15">
    <source>
        <dbReference type="Proteomes" id="UP000461162"/>
    </source>
</evidence>
<evidence type="ECO:0000256" key="1">
    <source>
        <dbReference type="ARBA" id="ARBA00004571"/>
    </source>
</evidence>
<evidence type="ECO:0000313" key="14">
    <source>
        <dbReference type="EMBL" id="MUM77195.1"/>
    </source>
</evidence>
<sequence>MSARTSSYAAPPDNSPLFFSYRGYVQPPSGVLSRRGIVNSAHQSRPQSLYATPRNACRVRDFTLRPADAPHSCAPIRSEEDIDVVKQILSATCRTALTAATLALSLLIMTPAALAQGDVRDIDFPAQPLQQALTATGQAFGVTVVAPGDMVRDRMAPAVTGRFTADEVVSRLLHGSNLAARRSANNAIVIVDSAAREADADSEPATGMDTGSGLRLAPVIVTGERAERTLYDTASSASVVSGRDIDNTPAFKEVSDLLQYTPNVDLGGKSNEGPTIRGIKAGGPLGGVYAFFGGSRPRATITVDGRPVSFNEFIFGATSVWDVDRVEVFRGPQTTSQGVNSIAGAIHVVTADPTFEHKAKAQAEVGDYRSGRLSASLSGPVVDEELAFIVSGDMRRRDSFVDIQPTDDYGPDPNTILNGTVRGKLLWEPSAVPEMKMKLTLTRVHNEGPQAEYVKKPYKDLKSISVNLPSWHVISNAGIHDVSYEFSDAVEVSNRLSYAAVSSRRYVDMENAGTATTDKGELSNETIMRWQAEDSGLSGLAGVFLQRSYADEYLNYSIAGVGSFKDLQTGVGLFTEATYDITDRLDLTLGLRFESDRQHRTGLTTGGSLYNVDFDYDKTFNALLPKAVLGYDVTDDLRIGAMVSRGFNPGGVTVLWSDGTLNTFDEETVWNYELFARTRMLDDRLQLNANLFYARYEDYQLNYQAGVAFGSVIYGIANAEEAHSYGLELSADYLATDSLRLFGGLGLLKTKIDKFTKAGGINAEGASFMRSPDITLSLGADYEIIDGLRLGGRARYVGKYKSEDTRDSLSAGDYTVVDLQASYNLASFTLYGYVNNVFDKFYTVSELQIGRAIVGNPREFGVGVKYEF</sequence>
<keyword evidence="15" id="KW-1185">Reference proteome</keyword>
<dbReference type="Gene3D" id="2.40.170.20">
    <property type="entry name" value="TonB-dependent receptor, beta-barrel domain"/>
    <property type="match status" value="1"/>
</dbReference>
<keyword evidence="4" id="KW-0410">Iron transport</keyword>
<gene>
    <name evidence="14" type="ORF">GKC30_06070</name>
</gene>
<evidence type="ECO:0000256" key="4">
    <source>
        <dbReference type="ARBA" id="ARBA00022496"/>
    </source>
</evidence>
<dbReference type="InterPro" id="IPR012910">
    <property type="entry name" value="Plug_dom"/>
</dbReference>
<keyword evidence="14" id="KW-0675">Receptor</keyword>
<feature type="domain" description="Secretin/TonB short N-terminal" evidence="13">
    <location>
        <begin position="142"/>
        <end position="193"/>
    </location>
</feature>
<dbReference type="InterPro" id="IPR000531">
    <property type="entry name" value="Beta-barrel_TonB"/>
</dbReference>
<proteinExistence type="inferred from homology"/>
<dbReference type="Gene3D" id="3.55.50.30">
    <property type="match status" value="1"/>
</dbReference>
<dbReference type="GO" id="GO:0009279">
    <property type="term" value="C:cell outer membrane"/>
    <property type="evidence" value="ECO:0007669"/>
    <property type="project" value="UniProtKB-SubCell"/>
</dbReference>
<dbReference type="PANTHER" id="PTHR32552">
    <property type="entry name" value="FERRICHROME IRON RECEPTOR-RELATED"/>
    <property type="match status" value="1"/>
</dbReference>